<evidence type="ECO:0000313" key="7">
    <source>
        <dbReference type="EMBL" id="TYK18475.1"/>
    </source>
</evidence>
<name>A0A5D3D4K0_CUCMM</name>
<organism evidence="7 9">
    <name type="scientific">Cucumis melo var. makuwa</name>
    <name type="common">Oriental melon</name>
    <dbReference type="NCBI Taxonomy" id="1194695"/>
    <lineage>
        <taxon>Eukaryota</taxon>
        <taxon>Viridiplantae</taxon>
        <taxon>Streptophyta</taxon>
        <taxon>Embryophyta</taxon>
        <taxon>Tracheophyta</taxon>
        <taxon>Spermatophyta</taxon>
        <taxon>Magnoliopsida</taxon>
        <taxon>eudicotyledons</taxon>
        <taxon>Gunneridae</taxon>
        <taxon>Pentapetalae</taxon>
        <taxon>rosids</taxon>
        <taxon>fabids</taxon>
        <taxon>Cucurbitales</taxon>
        <taxon>Cucurbitaceae</taxon>
        <taxon>Benincaseae</taxon>
        <taxon>Cucumis</taxon>
    </lineage>
</organism>
<evidence type="ECO:0000313" key="9">
    <source>
        <dbReference type="Proteomes" id="UP000321947"/>
    </source>
</evidence>
<gene>
    <name evidence="7" type="ORF">E5676_scaffold607G00460</name>
    <name evidence="6" type="ORF">E6C27_scaffold121G001270</name>
</gene>
<dbReference type="SUPFAM" id="SSF56672">
    <property type="entry name" value="DNA/RNA polymerases"/>
    <property type="match status" value="1"/>
</dbReference>
<sequence length="964" mass="107479">MLQEMARVMIHAKNLALHFWAKAINTACHIHNRIATRSGTTFALYELWKGRKPNVKYFHVFASTCYILADREYHRKWDVKSKQGIFLGCSHNSRAYRIFNIKSGTVMEMINVVVNDFESTDNQINDEDDETVNIPVDNSLCPVEVPKADALIDGAGDPSAGIITQKKEEVDYLKMIANLCYTSTIEPSTVDIAFKDENWINAMQEELLRFRRNNVWTLVPKPEKANIIGTKWIFKNKTDEAECVTKNKACLVAQGYAQVEGVDFDETFAPFARLEAIRLLLGISCIQMDLNKALYGLKQAPRAWYERLMIYLSCKGYSSGEANKTLFIHRTTNQLIVAQIYVNDIIFGGSPQDLVTNFIDIMKPEFEMSMVGELSCFLGLQIKQKSEGIFTSQEKYAKNIIKKFGLEQSRHKRTPAVTRVKITKDTEGARADHKLYISIIEAIKQILKYVHGTSDFGIMYSYDRTSTLVRYCDADWAGSSDDRKSTSRAEYIAAGSACTQLIWMKNMLHDIMVNTRKGSYMVKLTEDEPTAQIASPSGEVSRKLPTQTVDSSLSAALGSHAPNISTTPLSDMDSDDLDNVPLAHLLKKTNVPKVTDEIPAVPFVSAHSQESSSTEGCIPPPFVSLPFAPDDAHASVPHNVPSNVSAAPEGQTDVQSNKNEVDPSNPGVCADEVSRNADDSPVVPPSSSEVSVAPKLVKRKSQQNRCNKTTKTRRKKIPPNIPSVSIDGISFHDKENVQCWKFVVQRRLADEVNVFDKHQSCMSIMDLIERAGLAKTIFNVGPFYPQLIREFIVNFPDEFNDPSSPDYQTAHVRGFKFEISPTVINRFLGNVVDIDCSSSSPSIGILASVLSGATLSTWPVNGIPVVALSIKYVILHKIGGYRCFYNQLLRHVGSFGVKVPIALPRLFSSLLLHLNGVVLTASNAPGHDPKTLSLIYRLFQRSHVPDIDHDVHPSRNPRIFDTSD</sequence>
<feature type="region of interest" description="Disordered" evidence="3">
    <location>
        <begin position="629"/>
        <end position="719"/>
    </location>
</feature>
<reference evidence="8 9" key="1">
    <citation type="submission" date="2019-08" db="EMBL/GenBank/DDBJ databases">
        <title>Draft genome sequences of two oriental melons (Cucumis melo L. var makuwa).</title>
        <authorList>
            <person name="Kwon S.-Y."/>
        </authorList>
    </citation>
    <scope>NUCLEOTIDE SEQUENCE [LARGE SCALE GENOMIC DNA]</scope>
    <source>
        <strain evidence="9">cv. Chang Bougi</strain>
        <strain evidence="8">cv. SW 3</strain>
        <tissue evidence="7">Leaf</tissue>
    </source>
</reference>
<protein>
    <submittedName>
        <fullName evidence="7">Gag-pol polyprotein</fullName>
    </submittedName>
</protein>
<dbReference type="Proteomes" id="UP000321393">
    <property type="component" value="Unassembled WGS sequence"/>
</dbReference>
<dbReference type="InterPro" id="IPR039537">
    <property type="entry name" value="Retrotran_Ty1/copia-like"/>
</dbReference>
<dbReference type="InterPro" id="IPR057670">
    <property type="entry name" value="SH3_retrovirus"/>
</dbReference>
<evidence type="ECO:0000259" key="4">
    <source>
        <dbReference type="Pfam" id="PF07727"/>
    </source>
</evidence>
<keyword evidence="1" id="KW-0479">Metal-binding</keyword>
<dbReference type="PANTHER" id="PTHR42648:SF21">
    <property type="entry name" value="CYSTEINE-RICH RLK (RECEPTOR-LIKE PROTEIN KINASE) 8"/>
    <property type="match status" value="1"/>
</dbReference>
<evidence type="ECO:0000313" key="8">
    <source>
        <dbReference type="Proteomes" id="UP000321393"/>
    </source>
</evidence>
<evidence type="ECO:0000256" key="1">
    <source>
        <dbReference type="ARBA" id="ARBA00022723"/>
    </source>
</evidence>
<dbReference type="Pfam" id="PF07727">
    <property type="entry name" value="RVT_2"/>
    <property type="match status" value="2"/>
</dbReference>
<evidence type="ECO:0000313" key="6">
    <source>
        <dbReference type="EMBL" id="KAA0039208.1"/>
    </source>
</evidence>
<dbReference type="InterPro" id="IPR043502">
    <property type="entry name" value="DNA/RNA_pol_sf"/>
</dbReference>
<dbReference type="GO" id="GO:0046872">
    <property type="term" value="F:metal ion binding"/>
    <property type="evidence" value="ECO:0007669"/>
    <property type="project" value="UniProtKB-KW"/>
</dbReference>
<dbReference type="AlphaFoldDB" id="A0A5D3D4K0"/>
<feature type="compositionally biased region" description="Low complexity" evidence="3">
    <location>
        <begin position="685"/>
        <end position="694"/>
    </location>
</feature>
<comment type="caution">
    <text evidence="7">The sequence shown here is derived from an EMBL/GenBank/DDBJ whole genome shotgun (WGS) entry which is preliminary data.</text>
</comment>
<dbReference type="GO" id="GO:0016787">
    <property type="term" value="F:hydrolase activity"/>
    <property type="evidence" value="ECO:0007669"/>
    <property type="project" value="UniProtKB-KW"/>
</dbReference>
<feature type="domain" description="Reverse transcriptase Ty1/copia-type" evidence="4">
    <location>
        <begin position="289"/>
        <end position="417"/>
    </location>
</feature>
<dbReference type="STRING" id="1194695.A0A5D3D4K0"/>
<evidence type="ECO:0000259" key="5">
    <source>
        <dbReference type="Pfam" id="PF25597"/>
    </source>
</evidence>
<dbReference type="Proteomes" id="UP000321947">
    <property type="component" value="Unassembled WGS sequence"/>
</dbReference>
<dbReference type="EMBL" id="SSTD01007883">
    <property type="protein sequence ID" value="TYK18475.1"/>
    <property type="molecule type" value="Genomic_DNA"/>
</dbReference>
<accession>A0A5D3D4K0</accession>
<feature type="compositionally biased region" description="Basic residues" evidence="3">
    <location>
        <begin position="696"/>
        <end position="717"/>
    </location>
</feature>
<evidence type="ECO:0000256" key="2">
    <source>
        <dbReference type="ARBA" id="ARBA00022801"/>
    </source>
</evidence>
<feature type="region of interest" description="Disordered" evidence="3">
    <location>
        <begin position="554"/>
        <end position="575"/>
    </location>
</feature>
<dbReference type="Pfam" id="PF25597">
    <property type="entry name" value="SH3_retrovirus"/>
    <property type="match status" value="1"/>
</dbReference>
<feature type="domain" description="Reverse transcriptase Ty1/copia-type" evidence="4">
    <location>
        <begin position="213"/>
        <end position="285"/>
    </location>
</feature>
<evidence type="ECO:0000256" key="3">
    <source>
        <dbReference type="SAM" id="MobiDB-lite"/>
    </source>
</evidence>
<dbReference type="EMBL" id="SSTE01018442">
    <property type="protein sequence ID" value="KAA0039208.1"/>
    <property type="molecule type" value="Genomic_DNA"/>
</dbReference>
<feature type="domain" description="Retroviral polymerase SH3-like" evidence="5">
    <location>
        <begin position="63"/>
        <end position="123"/>
    </location>
</feature>
<keyword evidence="2" id="KW-0378">Hydrolase</keyword>
<dbReference type="OrthoDB" id="1425037at2759"/>
<dbReference type="PANTHER" id="PTHR42648">
    <property type="entry name" value="TRANSPOSASE, PUTATIVE-RELATED"/>
    <property type="match status" value="1"/>
</dbReference>
<proteinExistence type="predicted"/>
<dbReference type="InterPro" id="IPR013103">
    <property type="entry name" value="RVT_2"/>
</dbReference>